<evidence type="ECO:0000313" key="4">
    <source>
        <dbReference type="EMBL" id="KAK3249840.1"/>
    </source>
</evidence>
<dbReference type="Pfam" id="PF12796">
    <property type="entry name" value="Ank_2"/>
    <property type="match status" value="2"/>
</dbReference>
<evidence type="ECO:0000256" key="2">
    <source>
        <dbReference type="ARBA" id="ARBA00023043"/>
    </source>
</evidence>
<dbReference type="Gene3D" id="1.25.40.20">
    <property type="entry name" value="Ankyrin repeat-containing domain"/>
    <property type="match status" value="1"/>
</dbReference>
<dbReference type="SUPFAM" id="SSF48403">
    <property type="entry name" value="Ankyrin repeat"/>
    <property type="match status" value="1"/>
</dbReference>
<gene>
    <name evidence="5" type="ORF">CYMTET_40750</name>
    <name evidence="4" type="ORF">CYMTET_40752</name>
</gene>
<dbReference type="AlphaFoldDB" id="A0AAE0C9G9"/>
<name>A0AAE0C9G9_9CHLO</name>
<dbReference type="EMBL" id="LGRX02027090">
    <property type="protein sequence ID" value="KAK3249840.1"/>
    <property type="molecule type" value="Genomic_DNA"/>
</dbReference>
<proteinExistence type="predicted"/>
<keyword evidence="1" id="KW-0677">Repeat</keyword>
<dbReference type="InterPro" id="IPR036770">
    <property type="entry name" value="Ankyrin_rpt-contain_sf"/>
</dbReference>
<dbReference type="PRINTS" id="PR01415">
    <property type="entry name" value="ANKYRIN"/>
</dbReference>
<evidence type="ECO:0000313" key="5">
    <source>
        <dbReference type="EMBL" id="KAK3249842.1"/>
    </source>
</evidence>
<dbReference type="InterPro" id="IPR002110">
    <property type="entry name" value="Ankyrin_rpt"/>
</dbReference>
<accession>A0AAE0C9G9</accession>
<protein>
    <recommendedName>
        <fullName evidence="7">Ankyrin repeat domain-containing protein</fullName>
    </recommendedName>
</protein>
<sequence length="156" mass="16411">MLLCSVHMGVSYVNDIDKSLLFAAGEGDSTEVARLLAEGADVNCVNEYGETPLHVSGIKGEMEVVNALLTAGANVNAQTHSGQSLRMTPLHWFVYPGYTEGVQALIGAGANVNQQNEDGKTPLDMCRQMGSSRNDIASLLVSAGAMEPSAAEKAEL</sequence>
<evidence type="ECO:0000256" key="1">
    <source>
        <dbReference type="ARBA" id="ARBA00022737"/>
    </source>
</evidence>
<dbReference type="PROSITE" id="PS50088">
    <property type="entry name" value="ANK_REPEAT"/>
    <property type="match status" value="2"/>
</dbReference>
<dbReference type="SMART" id="SM00248">
    <property type="entry name" value="ANK"/>
    <property type="match status" value="4"/>
</dbReference>
<keyword evidence="6" id="KW-1185">Reference proteome</keyword>
<feature type="repeat" description="ANK" evidence="3">
    <location>
        <begin position="85"/>
        <end position="117"/>
    </location>
</feature>
<evidence type="ECO:0000256" key="3">
    <source>
        <dbReference type="PROSITE-ProRule" id="PRU00023"/>
    </source>
</evidence>
<reference evidence="4" key="2">
    <citation type="submission" date="2023-06" db="EMBL/GenBank/DDBJ databases">
        <title>Long-read-based genome assembly of the green algal bacterivore Cymbomonas tetramitiformis.</title>
        <authorList>
            <person name="Gyaltshen Y."/>
            <person name="Rozenberg A."/>
            <person name="Paasch A."/>
            <person name="Burns J.A."/>
            <person name="Warring S."/>
            <person name="Larson R."/>
            <person name="Maurer-Alcala X."/>
            <person name="Dacks J."/>
            <person name="Kim E."/>
        </authorList>
    </citation>
    <scope>NUCLEOTIDE SEQUENCE</scope>
    <source>
        <strain evidence="4">PLY_AMNH</strain>
    </source>
</reference>
<dbReference type="PROSITE" id="PS50297">
    <property type="entry name" value="ANK_REP_REGION"/>
    <property type="match status" value="2"/>
</dbReference>
<dbReference type="EMBL" id="LGRX02027089">
    <property type="protein sequence ID" value="KAK3249842.1"/>
    <property type="molecule type" value="Genomic_DNA"/>
</dbReference>
<comment type="caution">
    <text evidence="4">The sequence shown here is derived from an EMBL/GenBank/DDBJ whole genome shotgun (WGS) entry which is preliminary data.</text>
</comment>
<dbReference type="PANTHER" id="PTHR24171">
    <property type="entry name" value="ANKYRIN REPEAT DOMAIN-CONTAINING PROTEIN 39-RELATED"/>
    <property type="match status" value="1"/>
</dbReference>
<dbReference type="PANTHER" id="PTHR24171:SF9">
    <property type="entry name" value="ANKYRIN REPEAT DOMAIN-CONTAINING PROTEIN 39"/>
    <property type="match status" value="1"/>
</dbReference>
<reference evidence="4 6" key="1">
    <citation type="journal article" date="2015" name="Genome Biol. Evol.">
        <title>Comparative Genomics of a Bacterivorous Green Alga Reveals Evolutionary Causalities and Consequences of Phago-Mixotrophic Mode of Nutrition.</title>
        <authorList>
            <person name="Burns J.A."/>
            <person name="Paasch A."/>
            <person name="Narechania A."/>
            <person name="Kim E."/>
        </authorList>
    </citation>
    <scope>NUCLEOTIDE SEQUENCE [LARGE SCALE GENOMIC DNA]</scope>
    <source>
        <strain evidence="4">PLY_AMNH</strain>
    </source>
</reference>
<dbReference type="Proteomes" id="UP001190700">
    <property type="component" value="Unassembled WGS sequence"/>
</dbReference>
<organism evidence="4 6">
    <name type="scientific">Cymbomonas tetramitiformis</name>
    <dbReference type="NCBI Taxonomy" id="36881"/>
    <lineage>
        <taxon>Eukaryota</taxon>
        <taxon>Viridiplantae</taxon>
        <taxon>Chlorophyta</taxon>
        <taxon>Pyramimonadophyceae</taxon>
        <taxon>Pyramimonadales</taxon>
        <taxon>Pyramimonadaceae</taxon>
        <taxon>Cymbomonas</taxon>
    </lineage>
</organism>
<feature type="repeat" description="ANK" evidence="3">
    <location>
        <begin position="48"/>
        <end position="80"/>
    </location>
</feature>
<keyword evidence="2 3" id="KW-0040">ANK repeat</keyword>
<evidence type="ECO:0000313" key="6">
    <source>
        <dbReference type="Proteomes" id="UP001190700"/>
    </source>
</evidence>
<evidence type="ECO:0008006" key="7">
    <source>
        <dbReference type="Google" id="ProtNLM"/>
    </source>
</evidence>